<evidence type="ECO:0000259" key="10">
    <source>
        <dbReference type="Pfam" id="PF17171"/>
    </source>
</evidence>
<dbReference type="STRING" id="90262.A0A1X2J096"/>
<keyword evidence="12" id="KW-1185">Reference proteome</keyword>
<evidence type="ECO:0000256" key="3">
    <source>
        <dbReference type="ARBA" id="ARBA00022448"/>
    </source>
</evidence>
<comment type="subcellular location">
    <subcellularLocation>
        <location evidence="1">Mitochondrion outer membrane</location>
    </subcellularLocation>
</comment>
<feature type="domain" description="Mitochondrial outer membrane transport complex Sam37/metaxin N-terminal" evidence="9">
    <location>
        <begin position="22"/>
        <end position="141"/>
    </location>
</feature>
<dbReference type="SUPFAM" id="SSF47616">
    <property type="entry name" value="GST C-terminal domain-like"/>
    <property type="match status" value="1"/>
</dbReference>
<dbReference type="Pfam" id="PF17171">
    <property type="entry name" value="GST_C_6"/>
    <property type="match status" value="1"/>
</dbReference>
<evidence type="ECO:0000256" key="5">
    <source>
        <dbReference type="ARBA" id="ARBA00022927"/>
    </source>
</evidence>
<protein>
    <submittedName>
        <fullName evidence="11">Uncharacterized protein</fullName>
    </submittedName>
</protein>
<dbReference type="AlphaFoldDB" id="A0A1X2J096"/>
<dbReference type="PANTHER" id="PTHR12289">
    <property type="entry name" value="METAXIN RELATED"/>
    <property type="match status" value="1"/>
</dbReference>
<name>A0A1X2J096_9FUNG</name>
<comment type="similarity">
    <text evidence="2">Belongs to the metaxin family.</text>
</comment>
<evidence type="ECO:0000259" key="9">
    <source>
        <dbReference type="Pfam" id="PF10568"/>
    </source>
</evidence>
<evidence type="ECO:0000256" key="8">
    <source>
        <dbReference type="SAM" id="Phobius"/>
    </source>
</evidence>
<evidence type="ECO:0000256" key="1">
    <source>
        <dbReference type="ARBA" id="ARBA00004294"/>
    </source>
</evidence>
<keyword evidence="8" id="KW-0812">Transmembrane</keyword>
<reference evidence="11 12" key="1">
    <citation type="submission" date="2016-07" db="EMBL/GenBank/DDBJ databases">
        <title>Pervasive Adenine N6-methylation of Active Genes in Fungi.</title>
        <authorList>
            <consortium name="DOE Joint Genome Institute"/>
            <person name="Mondo S.J."/>
            <person name="Dannebaum R.O."/>
            <person name="Kuo R.C."/>
            <person name="Labutti K."/>
            <person name="Haridas S."/>
            <person name="Kuo A."/>
            <person name="Salamov A."/>
            <person name="Ahrendt S.R."/>
            <person name="Lipzen A."/>
            <person name="Sullivan W."/>
            <person name="Andreopoulos W.B."/>
            <person name="Clum A."/>
            <person name="Lindquist E."/>
            <person name="Daum C."/>
            <person name="Ramamoorthy G.K."/>
            <person name="Gryganskyi A."/>
            <person name="Culley D."/>
            <person name="Magnuson J.K."/>
            <person name="James T.Y."/>
            <person name="O'Malley M.A."/>
            <person name="Stajich J.E."/>
            <person name="Spatafora J.W."/>
            <person name="Visel A."/>
            <person name="Grigoriev I.V."/>
        </authorList>
    </citation>
    <scope>NUCLEOTIDE SEQUENCE [LARGE SCALE GENOMIC DNA]</scope>
    <source>
        <strain evidence="11 12">NRRL 1336</strain>
    </source>
</reference>
<dbReference type="InterPro" id="IPR040079">
    <property type="entry name" value="Glutathione_S-Trfase"/>
</dbReference>
<dbReference type="PANTHER" id="PTHR12289:SF41">
    <property type="entry name" value="FAILED AXON CONNECTIONS-RELATED"/>
    <property type="match status" value="1"/>
</dbReference>
<keyword evidence="8" id="KW-1133">Transmembrane helix</keyword>
<feature type="domain" description="Metaxin glutathione S-transferase" evidence="10">
    <location>
        <begin position="187"/>
        <end position="249"/>
    </location>
</feature>
<dbReference type="Proteomes" id="UP000193560">
    <property type="component" value="Unassembled WGS sequence"/>
</dbReference>
<dbReference type="Gene3D" id="1.20.1050.10">
    <property type="match status" value="1"/>
</dbReference>
<dbReference type="InterPro" id="IPR019564">
    <property type="entry name" value="Sam37/metaxin_N"/>
</dbReference>
<dbReference type="Pfam" id="PF10568">
    <property type="entry name" value="Tom37"/>
    <property type="match status" value="1"/>
</dbReference>
<sequence>MTNIQLYMWSPALGAPSIDPKCVVIESYLRVLKLEYTVVLANDPQTSPTGELPLIKHGATWIAGVDRILAYLVKQGLDANESLSPKEKADYQAYNALAQEKLYDCMLFTWYADMTNFVKSIRPTYAQLLSFPSRYLVPIQLKKNAKARLAKYDVEITSDDSTLPENEKDEMLELQRTGWHHMYRLVRETYRVLDDKLGEKNYMMGDSATTLDCIVFGYLSLHYYPDLAHKRLQHILKEEYPRLAKFCDRFKDAYFSSENGLATLSEPASDIPSLWRTLVNNPRGFLTTIKDDAMAYMSSADNDNSKKKRSEAQLDFERKRIWSIAGGVTFLLAYIIYNGIVSVEVVDDDYDYDDDYENDDGYVYE</sequence>
<dbReference type="GO" id="GO:0015031">
    <property type="term" value="P:protein transport"/>
    <property type="evidence" value="ECO:0007669"/>
    <property type="project" value="UniProtKB-KW"/>
</dbReference>
<dbReference type="InterPro" id="IPR033468">
    <property type="entry name" value="Metaxin_GST"/>
</dbReference>
<comment type="caution">
    <text evidence="11">The sequence shown here is derived from an EMBL/GenBank/DDBJ whole genome shotgun (WGS) entry which is preliminary data.</text>
</comment>
<evidence type="ECO:0000313" key="12">
    <source>
        <dbReference type="Proteomes" id="UP000193560"/>
    </source>
</evidence>
<dbReference type="InterPro" id="IPR050931">
    <property type="entry name" value="Mito_Protein_Transport_Metaxin"/>
</dbReference>
<evidence type="ECO:0000313" key="11">
    <source>
        <dbReference type="EMBL" id="ORZ25233.1"/>
    </source>
</evidence>
<organism evidence="11 12">
    <name type="scientific">Absidia repens</name>
    <dbReference type="NCBI Taxonomy" id="90262"/>
    <lineage>
        <taxon>Eukaryota</taxon>
        <taxon>Fungi</taxon>
        <taxon>Fungi incertae sedis</taxon>
        <taxon>Mucoromycota</taxon>
        <taxon>Mucoromycotina</taxon>
        <taxon>Mucoromycetes</taxon>
        <taxon>Mucorales</taxon>
        <taxon>Cunninghamellaceae</taxon>
        <taxon>Absidia</taxon>
    </lineage>
</organism>
<keyword evidence="6" id="KW-0496">Mitochondrion</keyword>
<evidence type="ECO:0000256" key="2">
    <source>
        <dbReference type="ARBA" id="ARBA00009170"/>
    </source>
</evidence>
<feature type="transmembrane region" description="Helical" evidence="8">
    <location>
        <begin position="321"/>
        <end position="340"/>
    </location>
</feature>
<keyword evidence="4" id="KW-1000">Mitochondrion outer membrane</keyword>
<dbReference type="SFLD" id="SFLDS00019">
    <property type="entry name" value="Glutathione_Transferase_(cytos"/>
    <property type="match status" value="1"/>
</dbReference>
<keyword evidence="7 8" id="KW-0472">Membrane</keyword>
<accession>A0A1X2J096</accession>
<dbReference type="EMBL" id="MCGE01000001">
    <property type="protein sequence ID" value="ORZ25233.1"/>
    <property type="molecule type" value="Genomic_DNA"/>
</dbReference>
<evidence type="ECO:0000256" key="4">
    <source>
        <dbReference type="ARBA" id="ARBA00022787"/>
    </source>
</evidence>
<evidence type="ECO:0000256" key="7">
    <source>
        <dbReference type="ARBA" id="ARBA00023136"/>
    </source>
</evidence>
<dbReference type="GO" id="GO:0007005">
    <property type="term" value="P:mitochondrion organization"/>
    <property type="evidence" value="ECO:0007669"/>
    <property type="project" value="TreeGrafter"/>
</dbReference>
<evidence type="ECO:0000256" key="6">
    <source>
        <dbReference type="ARBA" id="ARBA00023128"/>
    </source>
</evidence>
<dbReference type="GO" id="GO:0001401">
    <property type="term" value="C:SAM complex"/>
    <property type="evidence" value="ECO:0007669"/>
    <property type="project" value="InterPro"/>
</dbReference>
<keyword evidence="3" id="KW-0813">Transport</keyword>
<proteinExistence type="inferred from homology"/>
<dbReference type="CDD" id="cd03054">
    <property type="entry name" value="GST_N_Metaxin"/>
    <property type="match status" value="1"/>
</dbReference>
<gene>
    <name evidence="11" type="ORF">BCR42DRAFT_479612</name>
</gene>
<dbReference type="SFLD" id="SFLDG01180">
    <property type="entry name" value="SUF1"/>
    <property type="match status" value="1"/>
</dbReference>
<keyword evidence="5" id="KW-0653">Protein transport</keyword>
<dbReference type="InterPro" id="IPR036282">
    <property type="entry name" value="Glutathione-S-Trfase_C_sf"/>
</dbReference>
<dbReference type="OrthoDB" id="5835136at2759"/>